<reference evidence="2 3" key="1">
    <citation type="submission" date="2020-08" db="EMBL/GenBank/DDBJ databases">
        <title>Genomic Encyclopedia of Type Strains, Phase IV (KMG-IV): sequencing the most valuable type-strain genomes for metagenomic binning, comparative biology and taxonomic classification.</title>
        <authorList>
            <person name="Goeker M."/>
        </authorList>
    </citation>
    <scope>NUCLEOTIDE SEQUENCE [LARGE SCALE GENOMIC DNA]</scope>
    <source>
        <strain evidence="2 3">DSM 24696</strain>
    </source>
</reference>
<accession>A0A840QKM4</accession>
<name>A0A840QKM4_9BACI</name>
<gene>
    <name evidence="2" type="ORF">HNQ41_000087</name>
</gene>
<evidence type="ECO:0000313" key="3">
    <source>
        <dbReference type="Proteomes" id="UP000551878"/>
    </source>
</evidence>
<evidence type="ECO:0000313" key="2">
    <source>
        <dbReference type="EMBL" id="MBB5171947.1"/>
    </source>
</evidence>
<organism evidence="2 3">
    <name type="scientific">Texcoconibacillus texcoconensis</name>
    <dbReference type="NCBI Taxonomy" id="1095777"/>
    <lineage>
        <taxon>Bacteria</taxon>
        <taxon>Bacillati</taxon>
        <taxon>Bacillota</taxon>
        <taxon>Bacilli</taxon>
        <taxon>Bacillales</taxon>
        <taxon>Bacillaceae</taxon>
        <taxon>Texcoconibacillus</taxon>
    </lineage>
</organism>
<keyword evidence="1" id="KW-0472">Membrane</keyword>
<keyword evidence="1" id="KW-0812">Transmembrane</keyword>
<protein>
    <submittedName>
        <fullName evidence="2">Amino acid transporter</fullName>
    </submittedName>
</protein>
<feature type="transmembrane region" description="Helical" evidence="1">
    <location>
        <begin position="70"/>
        <end position="90"/>
    </location>
</feature>
<evidence type="ECO:0000256" key="1">
    <source>
        <dbReference type="SAM" id="Phobius"/>
    </source>
</evidence>
<feature type="transmembrane region" description="Helical" evidence="1">
    <location>
        <begin position="6"/>
        <end position="28"/>
    </location>
</feature>
<sequence length="98" mass="11174">MNNSVEFIAIFMTVFTIILIPTAIVIIQKKRKGLNNVYGIMGYVTPACFLLIPIIGVLSYWFNFMVFSSLFHWGINLVLFIVAVYFTKFLPVPEETSS</sequence>
<feature type="transmembrane region" description="Helical" evidence="1">
    <location>
        <begin position="40"/>
        <end position="64"/>
    </location>
</feature>
<comment type="caution">
    <text evidence="2">The sequence shown here is derived from an EMBL/GenBank/DDBJ whole genome shotgun (WGS) entry which is preliminary data.</text>
</comment>
<dbReference type="RefSeq" id="WP_184662437.1">
    <property type="nucleotide sequence ID" value="NZ_JACHHB010000001.1"/>
</dbReference>
<dbReference type="Proteomes" id="UP000551878">
    <property type="component" value="Unassembled WGS sequence"/>
</dbReference>
<keyword evidence="1" id="KW-1133">Transmembrane helix</keyword>
<keyword evidence="3" id="KW-1185">Reference proteome</keyword>
<dbReference type="EMBL" id="JACHHB010000001">
    <property type="protein sequence ID" value="MBB5171947.1"/>
    <property type="molecule type" value="Genomic_DNA"/>
</dbReference>
<proteinExistence type="predicted"/>
<dbReference type="AlphaFoldDB" id="A0A840QKM4"/>